<reference evidence="1 2" key="1">
    <citation type="submission" date="2019-10" db="EMBL/GenBank/DDBJ databases">
        <title>Alkaliphilus serpentinus sp. nov. and Alkaliphilus pronyensis sp. nov., two novel anaerobic alkaliphilic species isolated from the serpentinized-hosted hydrothermal field of the Prony Bay (New Caledonia).</title>
        <authorList>
            <person name="Postec A."/>
        </authorList>
    </citation>
    <scope>NUCLEOTIDE SEQUENCE [LARGE SCALE GENOMIC DNA]</scope>
    <source>
        <strain evidence="1 2">LacV</strain>
    </source>
</reference>
<dbReference type="SUPFAM" id="SSF53067">
    <property type="entry name" value="Actin-like ATPase domain"/>
    <property type="match status" value="2"/>
</dbReference>
<gene>
    <name evidence="1" type="ORF">F8154_05835</name>
</gene>
<evidence type="ECO:0000313" key="1">
    <source>
        <dbReference type="EMBL" id="KAB3535651.1"/>
    </source>
</evidence>
<dbReference type="AlphaFoldDB" id="A0A6I0FHK7"/>
<protein>
    <submittedName>
        <fullName evidence="1">ParM/StbA family protein</fullName>
    </submittedName>
</protein>
<dbReference type="OrthoDB" id="5412507at2"/>
<sequence>MHEKIIAGWDPGRLNNKLYLEDRKIINMNAICSGYERRTLEEETGDLINFLDVDIYRNEEFLGRYFVGSMAYRFNRGDLRWSTNGIPKFQDVETGNDEIVKLVTHLAYANYKPKEQIVAYYRLGTGVPTEEYFEQPQLLNSFTQVLKHEYKVVFKHPLFRDAVVKVKIPDVHFKPEGTASVVSMCYTDDLKPNNDVKRHLEKGCIIGLNIGSSTSDVAFMNSKMQFESYGFFGLPVGSSNPLNEIRSKLYKEYGYDVTKVKLDYLIRNYPKVKYKGKTINLEEIQKQPFANMVSLLKTKFFDKVEMKGMDIGEAGALFISGGTSIMTERELHNFIPGVPTIMSSDPLFEDARGYFLEAKFNAVKEKETQKQIFSNEEIEVE</sequence>
<evidence type="ECO:0000313" key="2">
    <source>
        <dbReference type="Proteomes" id="UP000432715"/>
    </source>
</evidence>
<dbReference type="EMBL" id="WBZC01000016">
    <property type="protein sequence ID" value="KAB3535651.1"/>
    <property type="molecule type" value="Genomic_DNA"/>
</dbReference>
<comment type="caution">
    <text evidence="1">The sequence shown here is derived from an EMBL/GenBank/DDBJ whole genome shotgun (WGS) entry which is preliminary data.</text>
</comment>
<dbReference type="RefSeq" id="WP_151860668.1">
    <property type="nucleotide sequence ID" value="NZ_WBZC01000016.1"/>
</dbReference>
<accession>A0A6I0FHK7</accession>
<dbReference type="InterPro" id="IPR043129">
    <property type="entry name" value="ATPase_NBD"/>
</dbReference>
<dbReference type="Proteomes" id="UP000432715">
    <property type="component" value="Unassembled WGS sequence"/>
</dbReference>
<keyword evidence="2" id="KW-1185">Reference proteome</keyword>
<name>A0A6I0FHK7_9FIRM</name>
<proteinExistence type="predicted"/>
<organism evidence="1 2">
    <name type="scientific">Alkaliphilus pronyensis</name>
    <dbReference type="NCBI Taxonomy" id="1482732"/>
    <lineage>
        <taxon>Bacteria</taxon>
        <taxon>Bacillati</taxon>
        <taxon>Bacillota</taxon>
        <taxon>Clostridia</taxon>
        <taxon>Peptostreptococcales</taxon>
        <taxon>Natronincolaceae</taxon>
        <taxon>Alkaliphilus</taxon>
    </lineage>
</organism>
<dbReference type="Gene3D" id="3.30.420.40">
    <property type="match status" value="2"/>
</dbReference>